<dbReference type="InterPro" id="IPR032675">
    <property type="entry name" value="LRR_dom_sf"/>
</dbReference>
<dbReference type="Proteomes" id="UP001152803">
    <property type="component" value="Unassembled WGS sequence"/>
</dbReference>
<keyword evidence="2" id="KW-0677">Repeat</keyword>
<evidence type="ECO:0000256" key="1">
    <source>
        <dbReference type="ARBA" id="ARBA00022614"/>
    </source>
</evidence>
<dbReference type="Pfam" id="PF13516">
    <property type="entry name" value="LRR_6"/>
    <property type="match status" value="3"/>
</dbReference>
<protein>
    <recommendedName>
        <fullName evidence="3">B30.2/SPRY domain-containing protein</fullName>
    </recommendedName>
</protein>
<dbReference type="OrthoDB" id="9903688at2759"/>
<dbReference type="SMART" id="SM00589">
    <property type="entry name" value="PRY"/>
    <property type="match status" value="1"/>
</dbReference>
<evidence type="ECO:0000313" key="4">
    <source>
        <dbReference type="EMBL" id="KAJ8283555.1"/>
    </source>
</evidence>
<dbReference type="SMART" id="SM00449">
    <property type="entry name" value="SPRY"/>
    <property type="match status" value="1"/>
</dbReference>
<organism evidence="4 5">
    <name type="scientific">Conger conger</name>
    <name type="common">Conger eel</name>
    <name type="synonym">Muraena conger</name>
    <dbReference type="NCBI Taxonomy" id="82655"/>
    <lineage>
        <taxon>Eukaryota</taxon>
        <taxon>Metazoa</taxon>
        <taxon>Chordata</taxon>
        <taxon>Craniata</taxon>
        <taxon>Vertebrata</taxon>
        <taxon>Euteleostomi</taxon>
        <taxon>Actinopterygii</taxon>
        <taxon>Neopterygii</taxon>
        <taxon>Teleostei</taxon>
        <taxon>Anguilliformes</taxon>
        <taxon>Congridae</taxon>
        <taxon>Conger</taxon>
    </lineage>
</organism>
<dbReference type="Gene3D" id="3.80.10.10">
    <property type="entry name" value="Ribonuclease Inhibitor"/>
    <property type="match status" value="1"/>
</dbReference>
<dbReference type="InterPro" id="IPR003879">
    <property type="entry name" value="Butyrophylin_SPRY"/>
</dbReference>
<dbReference type="CDD" id="cd16040">
    <property type="entry name" value="SPRY_PRY_SNTX"/>
    <property type="match status" value="1"/>
</dbReference>
<accession>A0A9Q1DXC6</accession>
<dbReference type="AlphaFoldDB" id="A0A9Q1DXC6"/>
<dbReference type="SMART" id="SM00368">
    <property type="entry name" value="LRR_RI"/>
    <property type="match status" value="3"/>
</dbReference>
<dbReference type="InterPro" id="IPR003877">
    <property type="entry name" value="SPRY_dom"/>
</dbReference>
<keyword evidence="1" id="KW-0433">Leucine-rich repeat</keyword>
<name>A0A9Q1DXC6_CONCO</name>
<gene>
    <name evidence="4" type="ORF">COCON_G00024050</name>
</gene>
<dbReference type="EMBL" id="JAFJMO010000002">
    <property type="protein sequence ID" value="KAJ8283555.1"/>
    <property type="molecule type" value="Genomic_DNA"/>
</dbReference>
<evidence type="ECO:0000256" key="2">
    <source>
        <dbReference type="ARBA" id="ARBA00022737"/>
    </source>
</evidence>
<comment type="caution">
    <text evidence="4">The sequence shown here is derived from an EMBL/GenBank/DDBJ whole genome shotgun (WGS) entry which is preliminary data.</text>
</comment>
<proteinExistence type="predicted"/>
<feature type="domain" description="B30.2/SPRY" evidence="3">
    <location>
        <begin position="93"/>
        <end position="292"/>
    </location>
</feature>
<dbReference type="Pfam" id="PF00622">
    <property type="entry name" value="SPRY"/>
    <property type="match status" value="1"/>
</dbReference>
<dbReference type="InterPro" id="IPR001870">
    <property type="entry name" value="B30.2/SPRY"/>
</dbReference>
<dbReference type="Gene3D" id="2.60.120.920">
    <property type="match status" value="1"/>
</dbReference>
<dbReference type="InterPro" id="IPR001611">
    <property type="entry name" value="Leu-rich_rpt"/>
</dbReference>
<dbReference type="InterPro" id="IPR051261">
    <property type="entry name" value="NLR"/>
</dbReference>
<dbReference type="PRINTS" id="PR01407">
    <property type="entry name" value="BUTYPHLNCDUF"/>
</dbReference>
<dbReference type="InterPro" id="IPR013320">
    <property type="entry name" value="ConA-like_dom_sf"/>
</dbReference>
<reference evidence="4" key="1">
    <citation type="journal article" date="2023" name="Science">
        <title>Genome structures resolve the early diversification of teleost fishes.</title>
        <authorList>
            <person name="Parey E."/>
            <person name="Louis A."/>
            <person name="Montfort J."/>
            <person name="Bouchez O."/>
            <person name="Roques C."/>
            <person name="Iampietro C."/>
            <person name="Lluch J."/>
            <person name="Castinel A."/>
            <person name="Donnadieu C."/>
            <person name="Desvignes T."/>
            <person name="Floi Bucao C."/>
            <person name="Jouanno E."/>
            <person name="Wen M."/>
            <person name="Mejri S."/>
            <person name="Dirks R."/>
            <person name="Jansen H."/>
            <person name="Henkel C."/>
            <person name="Chen W.J."/>
            <person name="Zahm M."/>
            <person name="Cabau C."/>
            <person name="Klopp C."/>
            <person name="Thompson A.W."/>
            <person name="Robinson-Rechavi M."/>
            <person name="Braasch I."/>
            <person name="Lecointre G."/>
            <person name="Bobe J."/>
            <person name="Postlethwait J.H."/>
            <person name="Berthelot C."/>
            <person name="Roest Crollius H."/>
            <person name="Guiguen Y."/>
        </authorList>
    </citation>
    <scope>NUCLEOTIDE SEQUENCE</scope>
    <source>
        <strain evidence="4">Concon-B</strain>
    </source>
</reference>
<dbReference type="InterPro" id="IPR006574">
    <property type="entry name" value="PRY"/>
</dbReference>
<dbReference type="PANTHER" id="PTHR24106">
    <property type="entry name" value="NACHT, LRR AND CARD DOMAINS-CONTAINING"/>
    <property type="match status" value="1"/>
</dbReference>
<dbReference type="SUPFAM" id="SSF52047">
    <property type="entry name" value="RNI-like"/>
    <property type="match status" value="1"/>
</dbReference>
<dbReference type="SUPFAM" id="SSF49899">
    <property type="entry name" value="Concanavalin A-like lectins/glucanases"/>
    <property type="match status" value="1"/>
</dbReference>
<dbReference type="Pfam" id="PF13765">
    <property type="entry name" value="PRY"/>
    <property type="match status" value="1"/>
</dbReference>
<evidence type="ECO:0000259" key="3">
    <source>
        <dbReference type="PROSITE" id="PS50188"/>
    </source>
</evidence>
<dbReference type="PROSITE" id="PS50188">
    <property type="entry name" value="B302_SPRY"/>
    <property type="match status" value="1"/>
</dbReference>
<sequence length="292" mass="32604">MPFELDLSHNGLGDSGVELLCAGLRNPNCKLQIIRLSGCQVTERGCASLASALSSNPSHLRDLELSYNHPGESGVRALSATLEDPSCRLEKLNVDHGGENRLKPGLRKYACQLTLDPNTAHKELILSEGNRKVTRSEGKEEPYPDHPERFDFCPQVLCREGLTGRCYWEVEWTRGDHYFERTAIGVAYQGICRKGSVFSVDSLGRSNKSWILELDTIVCYPWHNGKWRPVCVPSSRSCRVGVYLDWPAGILSFYGISDTLTHLHTFHTTFTEPVYPAFRVTPDSSVSLCMLG</sequence>
<keyword evidence="5" id="KW-1185">Reference proteome</keyword>
<dbReference type="InterPro" id="IPR043136">
    <property type="entry name" value="B30.2/SPRY_sf"/>
</dbReference>
<evidence type="ECO:0000313" key="5">
    <source>
        <dbReference type="Proteomes" id="UP001152803"/>
    </source>
</evidence>